<dbReference type="Pfam" id="PF08659">
    <property type="entry name" value="KR"/>
    <property type="match status" value="1"/>
</dbReference>
<name>A0A420Y9Y8_9PEZI</name>
<keyword evidence="3" id="KW-0808">Transferase</keyword>
<evidence type="ECO:0000313" key="8">
    <source>
        <dbReference type="Proteomes" id="UP000275385"/>
    </source>
</evidence>
<dbReference type="OrthoDB" id="329835at2759"/>
<dbReference type="GO" id="GO:0031177">
    <property type="term" value="F:phosphopantetheine binding"/>
    <property type="evidence" value="ECO:0007669"/>
    <property type="project" value="InterPro"/>
</dbReference>
<keyword evidence="1" id="KW-0596">Phosphopantetheine</keyword>
<accession>A0A420Y9Y8</accession>
<keyword evidence="2" id="KW-0597">Phosphoprotein</keyword>
<dbReference type="EMBL" id="QVQW01000028">
    <property type="protein sequence ID" value="RKU44675.1"/>
    <property type="molecule type" value="Genomic_DNA"/>
</dbReference>
<evidence type="ECO:0000256" key="2">
    <source>
        <dbReference type="ARBA" id="ARBA00022553"/>
    </source>
</evidence>
<organism evidence="7 8">
    <name type="scientific">Coniochaeta pulveracea</name>
    <dbReference type="NCBI Taxonomy" id="177199"/>
    <lineage>
        <taxon>Eukaryota</taxon>
        <taxon>Fungi</taxon>
        <taxon>Dikarya</taxon>
        <taxon>Ascomycota</taxon>
        <taxon>Pezizomycotina</taxon>
        <taxon>Sordariomycetes</taxon>
        <taxon>Sordariomycetidae</taxon>
        <taxon>Coniochaetales</taxon>
        <taxon>Coniochaetaceae</taxon>
        <taxon>Coniochaeta</taxon>
    </lineage>
</organism>
<dbReference type="InterPro" id="IPR057326">
    <property type="entry name" value="KR_dom"/>
</dbReference>
<dbReference type="InterPro" id="IPR013968">
    <property type="entry name" value="PKS_KR"/>
</dbReference>
<dbReference type="Pfam" id="PF00550">
    <property type="entry name" value="PP-binding"/>
    <property type="match status" value="1"/>
</dbReference>
<reference evidence="7 8" key="1">
    <citation type="submission" date="2018-08" db="EMBL/GenBank/DDBJ databases">
        <title>Draft genome of the lignicolous fungus Coniochaeta pulveracea.</title>
        <authorList>
            <person name="Borstlap C.J."/>
            <person name="De Witt R.N."/>
            <person name="Botha A."/>
            <person name="Volschenk H."/>
        </authorList>
    </citation>
    <scope>NUCLEOTIDE SEQUENCE [LARGE SCALE GENOMIC DNA]</scope>
    <source>
        <strain evidence="7 8">CAB683</strain>
    </source>
</reference>
<evidence type="ECO:0000256" key="3">
    <source>
        <dbReference type="ARBA" id="ARBA00022679"/>
    </source>
</evidence>
<dbReference type="SUPFAM" id="SSF51735">
    <property type="entry name" value="NAD(P)-binding Rossmann-fold domains"/>
    <property type="match status" value="1"/>
</dbReference>
<dbReference type="GO" id="GO:0016491">
    <property type="term" value="F:oxidoreductase activity"/>
    <property type="evidence" value="ECO:0007669"/>
    <property type="project" value="UniProtKB-KW"/>
</dbReference>
<dbReference type="PANTHER" id="PTHR43775:SF20">
    <property type="entry name" value="HYBRID PKS-NRPS SYNTHETASE APDA"/>
    <property type="match status" value="1"/>
</dbReference>
<protein>
    <recommendedName>
        <fullName evidence="6">Carrier domain-containing protein</fullName>
    </recommendedName>
</protein>
<feature type="domain" description="Carrier" evidence="6">
    <location>
        <begin position="713"/>
        <end position="790"/>
    </location>
</feature>
<dbReference type="SUPFAM" id="SSF47336">
    <property type="entry name" value="ACP-like"/>
    <property type="match status" value="1"/>
</dbReference>
<evidence type="ECO:0000313" key="7">
    <source>
        <dbReference type="EMBL" id="RKU44675.1"/>
    </source>
</evidence>
<dbReference type="GO" id="GO:0044550">
    <property type="term" value="P:secondary metabolite biosynthetic process"/>
    <property type="evidence" value="ECO:0007669"/>
    <property type="project" value="TreeGrafter"/>
</dbReference>
<dbReference type="GO" id="GO:0004312">
    <property type="term" value="F:fatty acid synthase activity"/>
    <property type="evidence" value="ECO:0007669"/>
    <property type="project" value="TreeGrafter"/>
</dbReference>
<sequence length="870" mass="96159">MTEHRLEVLKSLMRPTMILLWVTLAARYDNPDHAGSFGFARTMLAEIPSLTMRMLDIQCLRLNGHVIGPEFARLARRHVAEAAKQGDVLWSHEHEVHVDFAGHRFVPRVLPWSAGNDRVNASRRLVTTPINTLKQGLEVIAAQSTDGSAYYETTLCPLARYDIPMPGHTMIEVEYSSVDILKLDWTYSSHVCLGRNLSNNGLVAALSKVNGSCVSVPETCVIPLGTVSINSPVFIGLLVRYLTALTIAENVHGNLVLMFEPDDILLECAKEVFLDRGITVEVYTTDVKKSKEKPDWRLLHQASTLREIKSVFPLDEAYVFDFLPETSKLSELIIDSLPRNCEYHSRYSLLAADHRNNLENAESVQDMWIQGFKLALAKSMVWQSTGTPSIISVPDLLSASRQPEAFQILDWKKERTVAHTIKPLVEEHLFRPYKTYLLVGLTRDLGQSLCRLFIKHGARNIVLASRNPDQSPKWKDELNAGGANIRIEVLNVTDLDAVLRLKQKLANDMPPVAGVINGAMVLEDRVFSQMTLENLNRVMQPKTVGSKNLDMAFDSPDMEFFIMTSSFAGLGGHAGQASYAAANMYMNGLAANRRGRLLPATAINIGVIYGLGFLHRSSSHLYAGLEREGYPPISERDLHHMFLEAIVAGRPDSPVDDIVTGLRRYRVDDPNPLHWHHDPRFSHFTVAGTAQAQADVEEQTLAELLEQADTIPAAVEVLLPSFQRHLESLLRLPKETVGKDSSLSELGVDSLAAVEIRSWIWKSAGQDVAVMKILGAPSIAKLCHDIAERVIAARETGMREVKTIPVTPPTLQTARPPATASALDDEPSPIDSAVSFSLTNKTPDSTDAEASASSRSDSGLVKTQVGSHQV</sequence>
<proteinExistence type="predicted"/>
<keyword evidence="8" id="KW-1185">Reference proteome</keyword>
<gene>
    <name evidence="7" type="ORF">DL546_004442</name>
</gene>
<dbReference type="SMART" id="SM00822">
    <property type="entry name" value="PKS_KR"/>
    <property type="match status" value="1"/>
</dbReference>
<feature type="region of interest" description="Disordered" evidence="5">
    <location>
        <begin position="806"/>
        <end position="870"/>
    </location>
</feature>
<evidence type="ECO:0000256" key="5">
    <source>
        <dbReference type="SAM" id="MobiDB-lite"/>
    </source>
</evidence>
<dbReference type="InterPro" id="IPR036736">
    <property type="entry name" value="ACP-like_sf"/>
</dbReference>
<dbReference type="SMART" id="SM00823">
    <property type="entry name" value="PKS_PP"/>
    <property type="match status" value="1"/>
</dbReference>
<dbReference type="AlphaFoldDB" id="A0A420Y9Y8"/>
<feature type="compositionally biased region" description="Low complexity" evidence="5">
    <location>
        <begin position="848"/>
        <end position="858"/>
    </location>
</feature>
<dbReference type="Proteomes" id="UP000275385">
    <property type="component" value="Unassembled WGS sequence"/>
</dbReference>
<dbReference type="InterPro" id="IPR050091">
    <property type="entry name" value="PKS_NRPS_Biosynth_Enz"/>
</dbReference>
<evidence type="ECO:0000256" key="1">
    <source>
        <dbReference type="ARBA" id="ARBA00022450"/>
    </source>
</evidence>
<evidence type="ECO:0000256" key="4">
    <source>
        <dbReference type="ARBA" id="ARBA00023002"/>
    </source>
</evidence>
<dbReference type="InterPro" id="IPR009081">
    <property type="entry name" value="PP-bd_ACP"/>
</dbReference>
<feature type="compositionally biased region" description="Polar residues" evidence="5">
    <location>
        <begin position="834"/>
        <end position="843"/>
    </location>
</feature>
<dbReference type="Gene3D" id="1.10.1200.10">
    <property type="entry name" value="ACP-like"/>
    <property type="match status" value="1"/>
</dbReference>
<keyword evidence="4" id="KW-0560">Oxidoreductase</keyword>
<dbReference type="STRING" id="177199.A0A420Y9Y8"/>
<dbReference type="PANTHER" id="PTHR43775">
    <property type="entry name" value="FATTY ACID SYNTHASE"/>
    <property type="match status" value="1"/>
</dbReference>
<comment type="caution">
    <text evidence="7">The sequence shown here is derived from an EMBL/GenBank/DDBJ whole genome shotgun (WGS) entry which is preliminary data.</text>
</comment>
<dbReference type="GO" id="GO:0006633">
    <property type="term" value="P:fatty acid biosynthetic process"/>
    <property type="evidence" value="ECO:0007669"/>
    <property type="project" value="TreeGrafter"/>
</dbReference>
<dbReference type="PROSITE" id="PS00012">
    <property type="entry name" value="PHOSPHOPANTETHEINE"/>
    <property type="match status" value="1"/>
</dbReference>
<dbReference type="InterPro" id="IPR006162">
    <property type="entry name" value="Ppantetheine_attach_site"/>
</dbReference>
<dbReference type="PROSITE" id="PS50075">
    <property type="entry name" value="CARRIER"/>
    <property type="match status" value="1"/>
</dbReference>
<dbReference type="Gene3D" id="3.40.50.720">
    <property type="entry name" value="NAD(P)-binding Rossmann-like Domain"/>
    <property type="match status" value="1"/>
</dbReference>
<evidence type="ECO:0000259" key="6">
    <source>
        <dbReference type="PROSITE" id="PS50075"/>
    </source>
</evidence>
<dbReference type="InterPro" id="IPR020806">
    <property type="entry name" value="PKS_PP-bd"/>
</dbReference>
<dbReference type="InterPro" id="IPR036291">
    <property type="entry name" value="NAD(P)-bd_dom_sf"/>
</dbReference>